<protein>
    <submittedName>
        <fullName evidence="1">Uncharacterized protein</fullName>
    </submittedName>
</protein>
<keyword evidence="2" id="KW-1185">Reference proteome</keyword>
<evidence type="ECO:0000313" key="1">
    <source>
        <dbReference type="EMBL" id="MBV7273897.1"/>
    </source>
</evidence>
<dbReference type="EMBL" id="JAEEGC010000058">
    <property type="protein sequence ID" value="MBV7273897.1"/>
    <property type="molecule type" value="Genomic_DNA"/>
</dbReference>
<accession>A0A949TR73</accession>
<organism evidence="1 2">
    <name type="scientific">Clostridium thailandense</name>
    <dbReference type="NCBI Taxonomy" id="2794346"/>
    <lineage>
        <taxon>Bacteria</taxon>
        <taxon>Bacillati</taxon>
        <taxon>Bacillota</taxon>
        <taxon>Clostridia</taxon>
        <taxon>Eubacteriales</taxon>
        <taxon>Clostridiaceae</taxon>
        <taxon>Clostridium</taxon>
    </lineage>
</organism>
<comment type="caution">
    <text evidence="1">The sequence shown here is derived from an EMBL/GenBank/DDBJ whole genome shotgun (WGS) entry which is preliminary data.</text>
</comment>
<evidence type="ECO:0000313" key="2">
    <source>
        <dbReference type="Proteomes" id="UP000694308"/>
    </source>
</evidence>
<dbReference type="Pfam" id="PF18934">
    <property type="entry name" value="DUF5682"/>
    <property type="match status" value="1"/>
</dbReference>
<sequence>MDGILRGQEMDKIEEVFSKAYDLHKDIIYFPLRHHSPACSFHLKKVIENYNPDIILIEGPSDANAVTPYIGHAETTAPVCIYYSYSDNKKLVSAEGGKYRCYYPFLDYSPELTAIREGEKRGIKTEFIDLPYGEILINSAEGRGLRNEKEKNSYNDDYLFEKSKFITSLCEKQGCRTFNELWEMLFEIDGIKIETGTFIKNMIAFCYLSRSFESEDSLKEDGCIAREVYMASKIKEMSTEYKKILVVTGGFHTSGLIELSCKEETIKLHNIDKKDVGAYAMVYSFEESDQLNGYASGMPYPAFYQKIYENLCENLQNPYEKAVLHFIVSCGRKIRKSVGGLSTADEIEALNMAKGLQTLRNKAECGVYELKDAVRACFIKGELNMATDAPLMELLELLRGKNIGKLCDSTEVPPIIIDFRDICSKYKLKINNTLEQEIVLDLYKSSRHREISYFLHRMSFLNIGFCKNIKGPDFINKKNVNLIRETFKYKWNVQVESGLIENSVYGGTVKEAVETLLLKEITKNKNESGEVSELLIKAFMMGYYQIILKVLPDMKEIIIKDGSFYSVAHCAYNICFLYNGTMLFSGEESCDIKELLLQAYNKAVTLIPELYAVPEEEENKVIDKLKNIYQITLESNSDIDIFKEALFSLTDRVSGNAAVEGAALGLLLGVNEIDSLYIIKKAEGYLYGTGDKFLKSAAFLKGLFSTARDIVLSEAKMLTAIDNVMKNMEEENFLRLLPELRLSFSFFTPGEIDSIGKALADYYEISERKLFDVEAAAPEELKFALELDSFGVDTLKEWGLINEG</sequence>
<dbReference type="AlphaFoldDB" id="A0A949TR73"/>
<name>A0A949TR73_9CLOT</name>
<reference evidence="1" key="1">
    <citation type="submission" date="2020-12" db="EMBL/GenBank/DDBJ databases">
        <title>Clostridium thailandense sp. nov., a novel acetogenic bacterium isolated from peat land soil in Thailand.</title>
        <authorList>
            <person name="Chaikitkaew S."/>
            <person name="Birkeland N.K."/>
        </authorList>
    </citation>
    <scope>NUCLEOTIDE SEQUENCE</scope>
    <source>
        <strain evidence="1">PL3</strain>
    </source>
</reference>
<dbReference type="InterPro" id="IPR043737">
    <property type="entry name" value="DUF5682"/>
</dbReference>
<gene>
    <name evidence="1" type="ORF">I6U48_13390</name>
</gene>
<proteinExistence type="predicted"/>
<dbReference type="RefSeq" id="WP_218320965.1">
    <property type="nucleotide sequence ID" value="NZ_JAEEGC010000058.1"/>
</dbReference>
<dbReference type="Proteomes" id="UP000694308">
    <property type="component" value="Unassembled WGS sequence"/>
</dbReference>